<dbReference type="Gene3D" id="2.40.50.140">
    <property type="entry name" value="Nucleic acid-binding proteins"/>
    <property type="match status" value="1"/>
</dbReference>
<name>A0AAV4LZE9_BABCB</name>
<dbReference type="Proteomes" id="UP001497744">
    <property type="component" value="Unassembled WGS sequence"/>
</dbReference>
<evidence type="ECO:0000313" key="2">
    <source>
        <dbReference type="EMBL" id="GIX65533.1"/>
    </source>
</evidence>
<dbReference type="AlphaFoldDB" id="A0AAV4LZE9"/>
<keyword evidence="3" id="KW-1185">Reference proteome</keyword>
<dbReference type="InterPro" id="IPR012340">
    <property type="entry name" value="NA-bd_OB-fold"/>
</dbReference>
<proteinExistence type="predicted"/>
<comment type="caution">
    <text evidence="2">The sequence shown here is derived from an EMBL/GenBank/DDBJ whole genome shotgun (WGS) entry which is preliminary data.</text>
</comment>
<protein>
    <submittedName>
        <fullName evidence="2">Replication protein A middle subunit, putative</fullName>
    </submittedName>
</protein>
<dbReference type="GeneID" id="94197014"/>
<evidence type="ECO:0000256" key="1">
    <source>
        <dbReference type="SAM" id="MobiDB-lite"/>
    </source>
</evidence>
<sequence length="381" mass="41237">MDAFGFGVLGGIFASGATKEEEADNKQKSTPRSEGLSDYTPPDISAFPPTSLQKKAKQDAGFADSLIPVKVAQILRNIGDGSQKFALYSQPVGAMCLIGQVRGVESLATAVHFKLADETGEISVNYAEEAFELQQGVNAQVVGQLVLLGTDNFYIEAQHVLLLTADPAEYQALLRYHNVSVARVAYSSDLGAKLKLQNKHSGKISEMPGRKSGLPTFRAVESVVLEDVYDHITEPVDRLVIQYLKLRPDTLAKRSEIVACISELYVVRSGGRHHTPRGGGGGRVHQRPRLSPHLIAGNPDVETLSSRLEHVLSHHRAQLTAAAGGNPPSSLRGEVVDSVERAVPDLLRSLVLVYHNVALRVNFGSQHGPVERDRAELVHGL</sequence>
<organism evidence="2 3">
    <name type="scientific">Babesia caballi</name>
    <dbReference type="NCBI Taxonomy" id="5871"/>
    <lineage>
        <taxon>Eukaryota</taxon>
        <taxon>Sar</taxon>
        <taxon>Alveolata</taxon>
        <taxon>Apicomplexa</taxon>
        <taxon>Aconoidasida</taxon>
        <taxon>Piroplasmida</taxon>
        <taxon>Babesiidae</taxon>
        <taxon>Babesia</taxon>
    </lineage>
</organism>
<feature type="region of interest" description="Disordered" evidence="1">
    <location>
        <begin position="18"/>
        <end position="44"/>
    </location>
</feature>
<dbReference type="RefSeq" id="XP_067717602.1">
    <property type="nucleotide sequence ID" value="XM_067861501.1"/>
</dbReference>
<dbReference type="EMBL" id="BPLF01000005">
    <property type="protein sequence ID" value="GIX65533.1"/>
    <property type="molecule type" value="Genomic_DNA"/>
</dbReference>
<evidence type="ECO:0000313" key="3">
    <source>
        <dbReference type="Proteomes" id="UP001497744"/>
    </source>
</evidence>
<gene>
    <name evidence="2" type="ORF">BcabD6B2_49680</name>
</gene>
<accession>A0AAV4LZE9</accession>
<dbReference type="SUPFAM" id="SSF50249">
    <property type="entry name" value="Nucleic acid-binding proteins"/>
    <property type="match status" value="1"/>
</dbReference>
<feature type="compositionally biased region" description="Basic and acidic residues" evidence="1">
    <location>
        <begin position="18"/>
        <end position="27"/>
    </location>
</feature>
<reference evidence="2 3" key="1">
    <citation type="submission" date="2021-06" db="EMBL/GenBank/DDBJ databases">
        <title>Genome sequence of Babesia caballi.</title>
        <authorList>
            <person name="Yamagishi J."/>
            <person name="Kidaka T."/>
            <person name="Ochi A."/>
        </authorList>
    </citation>
    <scope>NUCLEOTIDE SEQUENCE [LARGE SCALE GENOMIC DNA]</scope>
    <source>
        <strain evidence="2">USDA-D6B2</strain>
    </source>
</reference>